<organism evidence="1 2">
    <name type="scientific">Smallanthus sonchifolius</name>
    <dbReference type="NCBI Taxonomy" id="185202"/>
    <lineage>
        <taxon>Eukaryota</taxon>
        <taxon>Viridiplantae</taxon>
        <taxon>Streptophyta</taxon>
        <taxon>Embryophyta</taxon>
        <taxon>Tracheophyta</taxon>
        <taxon>Spermatophyta</taxon>
        <taxon>Magnoliopsida</taxon>
        <taxon>eudicotyledons</taxon>
        <taxon>Gunneridae</taxon>
        <taxon>Pentapetalae</taxon>
        <taxon>asterids</taxon>
        <taxon>campanulids</taxon>
        <taxon>Asterales</taxon>
        <taxon>Asteraceae</taxon>
        <taxon>Asteroideae</taxon>
        <taxon>Heliantheae alliance</taxon>
        <taxon>Millerieae</taxon>
        <taxon>Smallanthus</taxon>
    </lineage>
</organism>
<dbReference type="EMBL" id="CM042042">
    <property type="protein sequence ID" value="KAI3705811.1"/>
    <property type="molecule type" value="Genomic_DNA"/>
</dbReference>
<proteinExistence type="predicted"/>
<protein>
    <submittedName>
        <fullName evidence="1">Uncharacterized protein</fullName>
    </submittedName>
</protein>
<dbReference type="Proteomes" id="UP001056120">
    <property type="component" value="Linkage Group LG25"/>
</dbReference>
<comment type="caution">
    <text evidence="1">The sequence shown here is derived from an EMBL/GenBank/DDBJ whole genome shotgun (WGS) entry which is preliminary data.</text>
</comment>
<name>A0ACB9A7S2_9ASTR</name>
<evidence type="ECO:0000313" key="2">
    <source>
        <dbReference type="Proteomes" id="UP001056120"/>
    </source>
</evidence>
<accession>A0ACB9A7S2</accession>
<reference evidence="1 2" key="2">
    <citation type="journal article" date="2022" name="Mol. Ecol. Resour.">
        <title>The genomes of chicory, endive, great burdock and yacon provide insights into Asteraceae paleo-polyploidization history and plant inulin production.</title>
        <authorList>
            <person name="Fan W."/>
            <person name="Wang S."/>
            <person name="Wang H."/>
            <person name="Wang A."/>
            <person name="Jiang F."/>
            <person name="Liu H."/>
            <person name="Zhao H."/>
            <person name="Xu D."/>
            <person name="Zhang Y."/>
        </authorList>
    </citation>
    <scope>NUCLEOTIDE SEQUENCE [LARGE SCALE GENOMIC DNA]</scope>
    <source>
        <strain evidence="2">cv. Yunnan</strain>
        <tissue evidence="1">Leaves</tissue>
    </source>
</reference>
<gene>
    <name evidence="1" type="ORF">L1987_76053</name>
</gene>
<evidence type="ECO:0000313" key="1">
    <source>
        <dbReference type="EMBL" id="KAI3705811.1"/>
    </source>
</evidence>
<keyword evidence="2" id="KW-1185">Reference proteome</keyword>
<reference evidence="2" key="1">
    <citation type="journal article" date="2022" name="Mol. Ecol. Resour.">
        <title>The genomes of chicory, endive, great burdock and yacon provide insights into Asteraceae palaeo-polyploidization history and plant inulin production.</title>
        <authorList>
            <person name="Fan W."/>
            <person name="Wang S."/>
            <person name="Wang H."/>
            <person name="Wang A."/>
            <person name="Jiang F."/>
            <person name="Liu H."/>
            <person name="Zhao H."/>
            <person name="Xu D."/>
            <person name="Zhang Y."/>
        </authorList>
    </citation>
    <scope>NUCLEOTIDE SEQUENCE [LARGE SCALE GENOMIC DNA]</scope>
    <source>
        <strain evidence="2">cv. Yunnan</strain>
    </source>
</reference>
<sequence>MSFSPFLLLSPLFLLLIIRKYFKSEKNLPPGPRPWPIIGNLHQVGENPHVSTAIFAQEHGPLISLHLGTQVLIVASSPEAAMGILKAQDRFLSSRFVPNAFYSHYLPYTLIWSQDCNENWRSLRTLCRTEIFSVKAVESQSSLREKRLGQMIVFLCSKEGQVVNIEEVVFTTMFNTLSTIFFGKDFLDLKDEHGTASGLKEKLSKILVNGLAPNVSDFFPILQKLDLQGLRKQNLKHVKEIFDSWEDVINERRLAIVPQKEQCFLDRLIANGFSNDQINMLALELFTAGTDTTTSTIEWAMAELIKNKNVMFELQQELKHKINSSTIVESEISKLPYLNAFIKETLRLHPPAPLLLPHRAIETCEVMNYTVPRGAQILVNIWAIGRDPKLWEDPLLFKPERFLGSNLEFRGQDFEFIPFGAGRRMCPGLPSGITSVQTILASLILRFDWVLPNDQDPVKLDMNEKFGVTLQKKKPLQLIFKPLK</sequence>